<dbReference type="EMBL" id="FAOZ01000065">
    <property type="protein sequence ID" value="CUU61226.1"/>
    <property type="molecule type" value="Genomic_DNA"/>
</dbReference>
<dbReference type="SUPFAM" id="SSF52200">
    <property type="entry name" value="Toll/Interleukin receptor TIR domain"/>
    <property type="match status" value="1"/>
</dbReference>
<evidence type="ECO:0000256" key="1">
    <source>
        <dbReference type="SAM" id="MobiDB-lite"/>
    </source>
</evidence>
<dbReference type="SMART" id="SM00255">
    <property type="entry name" value="TIR"/>
    <property type="match status" value="1"/>
</dbReference>
<dbReference type="PROSITE" id="PS50104">
    <property type="entry name" value="TIR"/>
    <property type="match status" value="1"/>
</dbReference>
<dbReference type="InterPro" id="IPR000157">
    <property type="entry name" value="TIR_dom"/>
</dbReference>
<accession>A0A0S4R382</accession>
<evidence type="ECO:0000313" key="4">
    <source>
        <dbReference type="Proteomes" id="UP000198802"/>
    </source>
</evidence>
<organism evidence="3 4">
    <name type="scientific">Parafrankia irregularis</name>
    <dbReference type="NCBI Taxonomy" id="795642"/>
    <lineage>
        <taxon>Bacteria</taxon>
        <taxon>Bacillati</taxon>
        <taxon>Actinomycetota</taxon>
        <taxon>Actinomycetes</taxon>
        <taxon>Frankiales</taxon>
        <taxon>Frankiaceae</taxon>
        <taxon>Parafrankia</taxon>
    </lineage>
</organism>
<dbReference type="RefSeq" id="WP_091287354.1">
    <property type="nucleotide sequence ID" value="NZ_FAOZ01000065.1"/>
</dbReference>
<dbReference type="Proteomes" id="UP000198802">
    <property type="component" value="Unassembled WGS sequence"/>
</dbReference>
<reference evidence="4" key="1">
    <citation type="submission" date="2015-11" db="EMBL/GenBank/DDBJ databases">
        <authorList>
            <person name="Varghese N."/>
        </authorList>
    </citation>
    <scope>NUCLEOTIDE SEQUENCE [LARGE SCALE GENOMIC DNA]</scope>
    <source>
        <strain evidence="4">DSM 45899</strain>
    </source>
</reference>
<proteinExistence type="predicted"/>
<dbReference type="InterPro" id="IPR042342">
    <property type="entry name" value="TTC22"/>
</dbReference>
<name>A0A0S4R382_9ACTN</name>
<dbReference type="Pfam" id="PF19955">
    <property type="entry name" value="EAD1"/>
    <property type="match status" value="1"/>
</dbReference>
<dbReference type="InterPro" id="IPR045430">
    <property type="entry name" value="EAD1"/>
</dbReference>
<evidence type="ECO:0000313" key="3">
    <source>
        <dbReference type="EMBL" id="CUU61226.1"/>
    </source>
</evidence>
<dbReference type="InterPro" id="IPR035897">
    <property type="entry name" value="Toll_tir_struct_dom_sf"/>
</dbReference>
<dbReference type="Pfam" id="PF13676">
    <property type="entry name" value="TIR_2"/>
    <property type="match status" value="1"/>
</dbReference>
<evidence type="ECO:0000259" key="2">
    <source>
        <dbReference type="PROSITE" id="PS50104"/>
    </source>
</evidence>
<dbReference type="PANTHER" id="PTHR16253:SF0">
    <property type="entry name" value="TETRATRICOPEPTIDE REPEAT PROTEIN 22"/>
    <property type="match status" value="1"/>
</dbReference>
<gene>
    <name evidence="3" type="ORF">Ga0074812_1653</name>
</gene>
<dbReference type="GO" id="GO:0007165">
    <property type="term" value="P:signal transduction"/>
    <property type="evidence" value="ECO:0007669"/>
    <property type="project" value="InterPro"/>
</dbReference>
<dbReference type="Gene3D" id="3.40.50.10140">
    <property type="entry name" value="Toll/interleukin-1 receptor homology (TIR) domain"/>
    <property type="match status" value="1"/>
</dbReference>
<feature type="region of interest" description="Disordered" evidence="1">
    <location>
        <begin position="126"/>
        <end position="159"/>
    </location>
</feature>
<protein>
    <submittedName>
        <fullName evidence="3">TIR domain-containing protein</fullName>
    </submittedName>
</protein>
<feature type="domain" description="TIR" evidence="2">
    <location>
        <begin position="161"/>
        <end position="285"/>
    </location>
</feature>
<dbReference type="PANTHER" id="PTHR16253">
    <property type="entry name" value="TETRATRICOPEPTIDE REPEAT PROTEIN 22"/>
    <property type="match status" value="1"/>
</dbReference>
<feature type="compositionally biased region" description="Low complexity" evidence="1">
    <location>
        <begin position="126"/>
        <end position="156"/>
    </location>
</feature>
<keyword evidence="4" id="KW-1185">Reference proteome</keyword>
<dbReference type="AlphaFoldDB" id="A0A0S4R382"/>
<sequence length="314" mass="33036">MAAPTDLKVIRALAEEFSDPLEAKTLVERAELRRGRQPGWQTGNAELFWSEVHRLFKGGAVLGGWPKLLREAHLERPSNPVITAAAAAAGIPIASAPGDAGAATDGSPGSGSTSTAGYAGGTADSAAGTDGSATGAAGSAAGTAGAGRPTTASGRATDPDSDWDFFISYTGADQGWAEWIAWQLEEAGYRVYLQAWDFVAGSNWMNMMTRGIEHSQRTIAVLSSAYMTSVWGAAEWQAALRHDPDGFKRKVLPVRIENCPRPELLEGVVSVDLFGLVRDQAKERLLDTVTSVVAGRKKPATEPDFPPDGPGSTP</sequence>